<dbReference type="InterPro" id="IPR027417">
    <property type="entry name" value="P-loop_NTPase"/>
</dbReference>
<accession>A0A9D2NV83</accession>
<evidence type="ECO:0000256" key="1">
    <source>
        <dbReference type="PROSITE-ProRule" id="PRU00339"/>
    </source>
</evidence>
<keyword evidence="1" id="KW-0802">TPR repeat</keyword>
<feature type="compositionally biased region" description="Basic and acidic residues" evidence="2">
    <location>
        <begin position="637"/>
        <end position="649"/>
    </location>
</feature>
<reference evidence="3" key="1">
    <citation type="journal article" date="2021" name="PeerJ">
        <title>Extensive microbial diversity within the chicken gut microbiome revealed by metagenomics and culture.</title>
        <authorList>
            <person name="Gilroy R."/>
            <person name="Ravi A."/>
            <person name="Getino M."/>
            <person name="Pursley I."/>
            <person name="Horton D.L."/>
            <person name="Alikhan N.F."/>
            <person name="Baker D."/>
            <person name="Gharbi K."/>
            <person name="Hall N."/>
            <person name="Watson M."/>
            <person name="Adriaenssens E.M."/>
            <person name="Foster-Nyarko E."/>
            <person name="Jarju S."/>
            <person name="Secka A."/>
            <person name="Antonio M."/>
            <person name="Oren A."/>
            <person name="Chaudhuri R.R."/>
            <person name="La Ragione R."/>
            <person name="Hildebrand F."/>
            <person name="Pallen M.J."/>
        </authorList>
    </citation>
    <scope>NUCLEOTIDE SEQUENCE</scope>
    <source>
        <strain evidence="3">ChiGjej1B1-1692</strain>
    </source>
</reference>
<dbReference type="SUPFAM" id="SSF52540">
    <property type="entry name" value="P-loop containing nucleoside triphosphate hydrolases"/>
    <property type="match status" value="1"/>
</dbReference>
<dbReference type="InterPro" id="IPR019734">
    <property type="entry name" value="TPR_rpt"/>
</dbReference>
<evidence type="ECO:0000256" key="2">
    <source>
        <dbReference type="SAM" id="MobiDB-lite"/>
    </source>
</evidence>
<reference evidence="3" key="2">
    <citation type="submission" date="2021-04" db="EMBL/GenBank/DDBJ databases">
        <authorList>
            <person name="Gilroy R."/>
        </authorList>
    </citation>
    <scope>NUCLEOTIDE SEQUENCE</scope>
    <source>
        <strain evidence="3">ChiGjej1B1-1692</strain>
    </source>
</reference>
<dbReference type="SUPFAM" id="SSF48452">
    <property type="entry name" value="TPR-like"/>
    <property type="match status" value="1"/>
</dbReference>
<feature type="compositionally biased region" description="Acidic residues" evidence="2">
    <location>
        <begin position="296"/>
        <end position="319"/>
    </location>
</feature>
<feature type="region of interest" description="Disordered" evidence="2">
    <location>
        <begin position="197"/>
        <end position="319"/>
    </location>
</feature>
<dbReference type="Gene3D" id="3.40.50.300">
    <property type="entry name" value="P-loop containing nucleotide triphosphate hydrolases"/>
    <property type="match status" value="1"/>
</dbReference>
<organism evidence="3 4">
    <name type="scientific">Candidatus Mediterraneibacter faecigallinarum</name>
    <dbReference type="NCBI Taxonomy" id="2838669"/>
    <lineage>
        <taxon>Bacteria</taxon>
        <taxon>Bacillati</taxon>
        <taxon>Bacillota</taxon>
        <taxon>Clostridia</taxon>
        <taxon>Lachnospirales</taxon>
        <taxon>Lachnospiraceae</taxon>
        <taxon>Mediterraneibacter</taxon>
    </lineage>
</organism>
<evidence type="ECO:0008006" key="5">
    <source>
        <dbReference type="Google" id="ProtNLM"/>
    </source>
</evidence>
<dbReference type="PROSITE" id="PS50005">
    <property type="entry name" value="TPR"/>
    <property type="match status" value="1"/>
</dbReference>
<comment type="caution">
    <text evidence="3">The sequence shown here is derived from an EMBL/GenBank/DDBJ whole genome shotgun (WGS) entry which is preliminary data.</text>
</comment>
<feature type="compositionally biased region" description="Basic and acidic residues" evidence="2">
    <location>
        <begin position="728"/>
        <end position="739"/>
    </location>
</feature>
<feature type="region of interest" description="Disordered" evidence="2">
    <location>
        <begin position="349"/>
        <end position="430"/>
    </location>
</feature>
<dbReference type="AlphaFoldDB" id="A0A9D2NV83"/>
<dbReference type="Gene3D" id="1.25.40.10">
    <property type="entry name" value="Tetratricopeptide repeat domain"/>
    <property type="match status" value="1"/>
</dbReference>
<dbReference type="EMBL" id="DWWK01000004">
    <property type="protein sequence ID" value="HJC37473.1"/>
    <property type="molecule type" value="Genomic_DNA"/>
</dbReference>
<feature type="compositionally biased region" description="Acidic residues" evidence="2">
    <location>
        <begin position="663"/>
        <end position="727"/>
    </location>
</feature>
<feature type="compositionally biased region" description="Acidic residues" evidence="2">
    <location>
        <begin position="740"/>
        <end position="749"/>
    </location>
</feature>
<feature type="repeat" description="TPR" evidence="1">
    <location>
        <begin position="77"/>
        <end position="110"/>
    </location>
</feature>
<feature type="compositionally biased region" description="Acidic residues" evidence="2">
    <location>
        <begin position="444"/>
        <end position="592"/>
    </location>
</feature>
<proteinExistence type="predicted"/>
<feature type="compositionally biased region" description="Basic and acidic residues" evidence="2">
    <location>
        <begin position="265"/>
        <end position="277"/>
    </location>
</feature>
<gene>
    <name evidence="3" type="ORF">H9757_00150</name>
</gene>
<sequence length="1065" mass="120664">MSAVDKYEYKLKTEQMLELMEDGAYNRAAEIADEIDWKRVRNVSMLMNVSDIYEKNEEYQKSYDVLRIAYHRAEGSRKVLYRLCSLAIKTENVDEAIDYYDDFMQIAPKDPNQYILRYQILRAQRAPIEQQIEALEEFKKAEYIEEWAYELAKLYQEAGMTAECLEECDDLILWFSEGKYVYKAMELKMQYKPLTPSQQEKYDKRNGRVTAETEEIPGLEAYAEQQEEQDEPETESTEAAAEIPEDEPVREEAEQPADQKGSGKKIGDTMRLDEALKKLLGPKLDSDITEITPGMIEDEDEDQTDGPEMPAEEPEPDMEDLEEAIDEIESVVDLEMVSQIAEEKALQESAAALSDAAEVMPEAEDAAEEAPAAEAEDEISGFEAEEDDEDLELMDDSLDLTEAEEFLEEADAEEMMDDDLQTGEDSGQVEGQMSFADILSDWEEQMEEAEDLPAEEAESIEIDDAEDFEEAEVSVEEEDVEETIAESEAEDIEAFDAEELDAEAAEEPEEAEAAEEPEEAEAPEEEDAEEFEEAYESEAEDMEDLEDAEALEADESEEIDELEDYGAEEFDLTEEELEGDQEETEEAEGDIPEADHEDLAEGAATGENMEEKKETEPILPPDIQRLIDEIEGVIPPEEPKPVKTKKASDEPLENMGKVAEELRIDDELDAEEPEDYWDDDYDEPDSIYDDEEVCEEYDEEEYDPADYADGGSEDEEVYDEEAPDFEEEFRVNPEHSAEPDDREIPDDDDDEMDILSATTPLSRKETAKLIATGKTSPLPLDEISDALSLGDTGFVVHGRYDLETQSGIGTRAGLTDEQKKLFSYFVPVRGMSEQLVDVLEQDKNCTNRRGTSRTGNLLIIGNKGNGKTVLAVDVVKAIQKQRNIRQGKVAIVTGEALNKKKIGDIFDKLYGGALIIEKAGKMNEKTVARLNKAMEKDTGELLIVLEEQRKPLDRLLSSNREFRRKFTSRLEVPIFINDELVTFGQTYAQENGYRIDEMGILALYSRIDSLQREDHAVTVAEVKEIMDEAIQHSQRASAKKLVRRVFGKNTDESDRILLSEKDFNI</sequence>
<feature type="compositionally biased region" description="Acidic residues" evidence="2">
    <location>
        <begin position="225"/>
        <end position="236"/>
    </location>
</feature>
<evidence type="ECO:0000313" key="3">
    <source>
        <dbReference type="EMBL" id="HJC37473.1"/>
    </source>
</evidence>
<dbReference type="InterPro" id="IPR011990">
    <property type="entry name" value="TPR-like_helical_dom_sf"/>
</dbReference>
<evidence type="ECO:0000313" key="4">
    <source>
        <dbReference type="Proteomes" id="UP000823894"/>
    </source>
</evidence>
<protein>
    <recommendedName>
        <fullName evidence="5">CbbX protein</fullName>
    </recommendedName>
</protein>
<feature type="region of interest" description="Disordered" evidence="2">
    <location>
        <begin position="444"/>
        <end position="749"/>
    </location>
</feature>
<dbReference type="Proteomes" id="UP000823894">
    <property type="component" value="Unassembled WGS sequence"/>
</dbReference>
<feature type="compositionally biased region" description="Acidic residues" evidence="2">
    <location>
        <begin position="374"/>
        <end position="422"/>
    </location>
</feature>
<name>A0A9D2NV83_9FIRM</name>